<dbReference type="PANTHER" id="PTHR47966:SF51">
    <property type="entry name" value="BETA-SITE APP-CLEAVING ENZYME, ISOFORM A-RELATED"/>
    <property type="match status" value="1"/>
</dbReference>
<gene>
    <name evidence="4" type="ORF">PVAG01_04484</name>
</gene>
<keyword evidence="5" id="KW-1185">Reference proteome</keyword>
<evidence type="ECO:0000256" key="1">
    <source>
        <dbReference type="ARBA" id="ARBA00007447"/>
    </source>
</evidence>
<feature type="chain" id="PRO_5045478042" description="Peptidase A1 domain-containing protein" evidence="2">
    <location>
        <begin position="21"/>
        <end position="428"/>
    </location>
</feature>
<evidence type="ECO:0000313" key="5">
    <source>
        <dbReference type="Proteomes" id="UP001629113"/>
    </source>
</evidence>
<dbReference type="Proteomes" id="UP001629113">
    <property type="component" value="Unassembled WGS sequence"/>
</dbReference>
<feature type="domain" description="Peptidase A1" evidence="3">
    <location>
        <begin position="44"/>
        <end position="400"/>
    </location>
</feature>
<dbReference type="SUPFAM" id="SSF50630">
    <property type="entry name" value="Acid proteases"/>
    <property type="match status" value="1"/>
</dbReference>
<protein>
    <recommendedName>
        <fullName evidence="3">Peptidase A1 domain-containing protein</fullName>
    </recommendedName>
</protein>
<reference evidence="4 5" key="1">
    <citation type="submission" date="2024-06" db="EMBL/GenBank/DDBJ databases">
        <title>Complete genome of Phlyctema vagabunda strain 19-DSS-EL-015.</title>
        <authorList>
            <person name="Fiorenzani C."/>
        </authorList>
    </citation>
    <scope>NUCLEOTIDE SEQUENCE [LARGE SCALE GENOMIC DNA]</scope>
    <source>
        <strain evidence="4 5">19-DSS-EL-015</strain>
    </source>
</reference>
<accession>A0ABR4PPE0</accession>
<feature type="signal peptide" evidence="2">
    <location>
        <begin position="1"/>
        <end position="20"/>
    </location>
</feature>
<proteinExistence type="inferred from homology"/>
<dbReference type="InterPro" id="IPR001461">
    <property type="entry name" value="Aspartic_peptidase_A1"/>
</dbReference>
<sequence length="428" mass="45607">MKSTSLSVAATLVTLASSVAIEKRQSEGFQYVPLDFDNGAAERVTANFTFGTSPNATEVRVVMDTGSPSFWTWQPGAILNYGSPYLATLGPCNISVPTQYDYQNSPTAIVYNRTSSYAYGGNGKILRGSQFANDTITPVGGSGAISNVQFALEDFGLVRLRDDGSCRGIDYDKAIIGLGPLDRSFAGYAPSFRQNLFEAGKIASQTLVMWFNRQADSLGQFQGGALFGAIDTSKFTGPLVRVENVVESDQYGVYVKKPLLTLGGQTFNTSTQTTCLVDSGFTRDEIPVPWEGAEADAFFNATGGQIIRYSGAIAFNGSCDAIPDDLSIGYTFEGVTPGESITIDVPIKNYARGVIPYDEADRGKICPLNMETSTTCYLGASFATKLFLALDDRDNSVAFAKGGVADLGAGLDPDTLRVIGAGQTFDSV</sequence>
<dbReference type="CDD" id="cd05471">
    <property type="entry name" value="pepsin_like"/>
    <property type="match status" value="1"/>
</dbReference>
<dbReference type="Gene3D" id="2.40.70.10">
    <property type="entry name" value="Acid Proteases"/>
    <property type="match status" value="2"/>
</dbReference>
<evidence type="ECO:0000256" key="2">
    <source>
        <dbReference type="SAM" id="SignalP"/>
    </source>
</evidence>
<dbReference type="EMBL" id="JBFCZG010000003">
    <property type="protein sequence ID" value="KAL3425203.1"/>
    <property type="molecule type" value="Genomic_DNA"/>
</dbReference>
<evidence type="ECO:0000259" key="3">
    <source>
        <dbReference type="PROSITE" id="PS51767"/>
    </source>
</evidence>
<name>A0ABR4PPE0_9HELO</name>
<evidence type="ECO:0000313" key="4">
    <source>
        <dbReference type="EMBL" id="KAL3425203.1"/>
    </source>
</evidence>
<dbReference type="PANTHER" id="PTHR47966">
    <property type="entry name" value="BETA-SITE APP-CLEAVING ENZYME, ISOFORM A-RELATED"/>
    <property type="match status" value="1"/>
</dbReference>
<comment type="similarity">
    <text evidence="1">Belongs to the peptidase A1 family.</text>
</comment>
<keyword evidence="2" id="KW-0732">Signal</keyword>
<comment type="caution">
    <text evidence="4">The sequence shown here is derived from an EMBL/GenBank/DDBJ whole genome shotgun (WGS) entry which is preliminary data.</text>
</comment>
<dbReference type="PROSITE" id="PS51767">
    <property type="entry name" value="PEPTIDASE_A1"/>
    <property type="match status" value="1"/>
</dbReference>
<organism evidence="4 5">
    <name type="scientific">Phlyctema vagabunda</name>
    <dbReference type="NCBI Taxonomy" id="108571"/>
    <lineage>
        <taxon>Eukaryota</taxon>
        <taxon>Fungi</taxon>
        <taxon>Dikarya</taxon>
        <taxon>Ascomycota</taxon>
        <taxon>Pezizomycotina</taxon>
        <taxon>Leotiomycetes</taxon>
        <taxon>Helotiales</taxon>
        <taxon>Dermateaceae</taxon>
        <taxon>Phlyctema</taxon>
    </lineage>
</organism>
<dbReference type="Pfam" id="PF00026">
    <property type="entry name" value="Asp"/>
    <property type="match status" value="1"/>
</dbReference>
<dbReference type="InterPro" id="IPR021109">
    <property type="entry name" value="Peptidase_aspartic_dom_sf"/>
</dbReference>
<dbReference type="InterPro" id="IPR033121">
    <property type="entry name" value="PEPTIDASE_A1"/>
</dbReference>
<dbReference type="InterPro" id="IPR034164">
    <property type="entry name" value="Pepsin-like_dom"/>
</dbReference>